<comment type="caution">
    <text evidence="5">The sequence shown here is derived from an EMBL/GenBank/DDBJ whole genome shotgun (WGS) entry which is preliminary data.</text>
</comment>
<organism evidence="5 6">
    <name type="scientific">Nocardioides panzhihuensis</name>
    <dbReference type="NCBI Taxonomy" id="860243"/>
    <lineage>
        <taxon>Bacteria</taxon>
        <taxon>Bacillati</taxon>
        <taxon>Actinomycetota</taxon>
        <taxon>Actinomycetes</taxon>
        <taxon>Propionibacteriales</taxon>
        <taxon>Nocardioidaceae</taxon>
        <taxon>Nocardioides</taxon>
    </lineage>
</organism>
<keyword evidence="6" id="KW-1185">Reference proteome</keyword>
<evidence type="ECO:0000313" key="6">
    <source>
        <dbReference type="Proteomes" id="UP000564496"/>
    </source>
</evidence>
<dbReference type="InterPro" id="IPR002563">
    <property type="entry name" value="Flavin_Rdtase-like_dom"/>
</dbReference>
<dbReference type="EMBL" id="JACBZR010000001">
    <property type="protein sequence ID" value="NYI76863.1"/>
    <property type="molecule type" value="Genomic_DNA"/>
</dbReference>
<feature type="domain" description="Flavin reductase like" evidence="4">
    <location>
        <begin position="14"/>
        <end position="161"/>
    </location>
</feature>
<reference evidence="5 6" key="1">
    <citation type="submission" date="2020-07" db="EMBL/GenBank/DDBJ databases">
        <title>Sequencing the genomes of 1000 actinobacteria strains.</title>
        <authorList>
            <person name="Klenk H.-P."/>
        </authorList>
    </citation>
    <scope>NUCLEOTIDE SEQUENCE [LARGE SCALE GENOMIC DNA]</scope>
    <source>
        <strain evidence="5 6">DSM 26487</strain>
    </source>
</reference>
<proteinExistence type="inferred from homology"/>
<comment type="similarity">
    <text evidence="3">Belongs to the flavoredoxin family.</text>
</comment>
<dbReference type="PANTHER" id="PTHR43567:SF1">
    <property type="entry name" value="FLAVOREDOXIN"/>
    <property type="match status" value="1"/>
</dbReference>
<dbReference type="GO" id="GO:0016646">
    <property type="term" value="F:oxidoreductase activity, acting on the CH-NH group of donors, NAD or NADP as acceptor"/>
    <property type="evidence" value="ECO:0007669"/>
    <property type="project" value="UniProtKB-ARBA"/>
</dbReference>
<evidence type="ECO:0000313" key="5">
    <source>
        <dbReference type="EMBL" id="NYI76863.1"/>
    </source>
</evidence>
<dbReference type="RefSeq" id="WP_179657467.1">
    <property type="nucleotide sequence ID" value="NZ_JACBZR010000001.1"/>
</dbReference>
<dbReference type="Proteomes" id="UP000564496">
    <property type="component" value="Unassembled WGS sequence"/>
</dbReference>
<evidence type="ECO:0000259" key="4">
    <source>
        <dbReference type="Pfam" id="PF01613"/>
    </source>
</evidence>
<dbReference type="InterPro" id="IPR012349">
    <property type="entry name" value="Split_barrel_FMN-bd"/>
</dbReference>
<dbReference type="Pfam" id="PF01613">
    <property type="entry name" value="Flavin_Reduct"/>
    <property type="match status" value="1"/>
</dbReference>
<dbReference type="GO" id="GO:0010181">
    <property type="term" value="F:FMN binding"/>
    <property type="evidence" value="ECO:0007669"/>
    <property type="project" value="InterPro"/>
</dbReference>
<sequence length="207" mass="22280">MSTHVDIDPAILYFGTPVVLLSTLNEDGTTNLMPMSSVFWLGRTAVLGVGASSRTALNVMDRPEIVLNLPGVDLVTEVDRLALTTGNAAISAAKAERGYVHVPDKYAHAGLTAYGSDTVLPTSVAECPVHLEGTVTALHHLGAPKLLAVEVGVTAVRVAPELRLAGHPNRIDPDRWRPLVMSFQHFYGLGDRVHPSRLASIDEELYR</sequence>
<dbReference type="PANTHER" id="PTHR43567">
    <property type="entry name" value="FLAVOREDOXIN-RELATED-RELATED"/>
    <property type="match status" value="1"/>
</dbReference>
<comment type="cofactor">
    <cofactor evidence="1">
        <name>FMN</name>
        <dbReference type="ChEBI" id="CHEBI:58210"/>
    </cofactor>
</comment>
<evidence type="ECO:0000256" key="1">
    <source>
        <dbReference type="ARBA" id="ARBA00001917"/>
    </source>
</evidence>
<accession>A0A7Z0IRI9</accession>
<evidence type="ECO:0000256" key="2">
    <source>
        <dbReference type="ARBA" id="ARBA00022630"/>
    </source>
</evidence>
<dbReference type="SUPFAM" id="SSF50475">
    <property type="entry name" value="FMN-binding split barrel"/>
    <property type="match status" value="1"/>
</dbReference>
<dbReference type="InterPro" id="IPR052174">
    <property type="entry name" value="Flavoredoxin"/>
</dbReference>
<protein>
    <submittedName>
        <fullName evidence="5">Flavin reductase (DIM6/NTAB) family NADH-FMN oxidoreductase RutF</fullName>
    </submittedName>
</protein>
<gene>
    <name evidence="5" type="ORF">BJ988_001511</name>
</gene>
<name>A0A7Z0IRI9_9ACTN</name>
<evidence type="ECO:0000256" key="3">
    <source>
        <dbReference type="ARBA" id="ARBA00038054"/>
    </source>
</evidence>
<keyword evidence="2" id="KW-0285">Flavoprotein</keyword>
<dbReference type="AlphaFoldDB" id="A0A7Z0IRI9"/>
<dbReference type="Gene3D" id="2.30.110.10">
    <property type="entry name" value="Electron Transport, Fmn-binding Protein, Chain A"/>
    <property type="match status" value="1"/>
</dbReference>